<evidence type="ECO:0000313" key="2">
    <source>
        <dbReference type="EMBL" id="KKM93801.1"/>
    </source>
</evidence>
<gene>
    <name evidence="2" type="ORF">LCGC14_1204660</name>
</gene>
<keyword evidence="1" id="KW-0175">Coiled coil</keyword>
<sequence>MGKHKKAAKRLRKQRRELLESAKRRLAECSRQQEAMAPAFGLSWAEWDAARKELVWVIDQMTEDKS</sequence>
<organism evidence="2">
    <name type="scientific">marine sediment metagenome</name>
    <dbReference type="NCBI Taxonomy" id="412755"/>
    <lineage>
        <taxon>unclassified sequences</taxon>
        <taxon>metagenomes</taxon>
        <taxon>ecological metagenomes</taxon>
    </lineage>
</organism>
<dbReference type="EMBL" id="LAZR01006220">
    <property type="protein sequence ID" value="KKM93801.1"/>
    <property type="molecule type" value="Genomic_DNA"/>
</dbReference>
<feature type="coiled-coil region" evidence="1">
    <location>
        <begin position="1"/>
        <end position="32"/>
    </location>
</feature>
<protein>
    <submittedName>
        <fullName evidence="2">Uncharacterized protein</fullName>
    </submittedName>
</protein>
<comment type="caution">
    <text evidence="2">The sequence shown here is derived from an EMBL/GenBank/DDBJ whole genome shotgun (WGS) entry which is preliminary data.</text>
</comment>
<name>A0A0F9M3A4_9ZZZZ</name>
<evidence type="ECO:0000256" key="1">
    <source>
        <dbReference type="SAM" id="Coils"/>
    </source>
</evidence>
<accession>A0A0F9M3A4</accession>
<reference evidence="2" key="1">
    <citation type="journal article" date="2015" name="Nature">
        <title>Complex archaea that bridge the gap between prokaryotes and eukaryotes.</title>
        <authorList>
            <person name="Spang A."/>
            <person name="Saw J.H."/>
            <person name="Jorgensen S.L."/>
            <person name="Zaremba-Niedzwiedzka K."/>
            <person name="Martijn J."/>
            <person name="Lind A.E."/>
            <person name="van Eijk R."/>
            <person name="Schleper C."/>
            <person name="Guy L."/>
            <person name="Ettema T.J."/>
        </authorList>
    </citation>
    <scope>NUCLEOTIDE SEQUENCE</scope>
</reference>
<proteinExistence type="predicted"/>
<dbReference type="AlphaFoldDB" id="A0A0F9M3A4"/>